<protein>
    <submittedName>
        <fullName evidence="4">SAM-dependent methyltransferase</fullName>
    </submittedName>
</protein>
<dbReference type="CDD" id="cd02440">
    <property type="entry name" value="AdoMet_MTases"/>
    <property type="match status" value="1"/>
</dbReference>
<feature type="domain" description="Methyltransferase" evidence="3">
    <location>
        <begin position="44"/>
        <end position="134"/>
    </location>
</feature>
<dbReference type="KEGG" id="nsl:BOX37_25645"/>
<dbReference type="OrthoDB" id="9805171at2"/>
<keyword evidence="5" id="KW-1185">Reference proteome</keyword>
<dbReference type="GO" id="GO:0008168">
    <property type="term" value="F:methyltransferase activity"/>
    <property type="evidence" value="ECO:0007669"/>
    <property type="project" value="UniProtKB-KW"/>
</dbReference>
<dbReference type="PANTHER" id="PTHR43861">
    <property type="entry name" value="TRANS-ACONITATE 2-METHYLTRANSFERASE-RELATED"/>
    <property type="match status" value="1"/>
</dbReference>
<dbReference type="Gene3D" id="3.40.50.150">
    <property type="entry name" value="Vaccinia Virus protein VP39"/>
    <property type="match status" value="1"/>
</dbReference>
<accession>A0A1J0VXU6</accession>
<dbReference type="RefSeq" id="WP_071929934.1">
    <property type="nucleotide sequence ID" value="NZ_CP018082.1"/>
</dbReference>
<dbReference type="PANTHER" id="PTHR43861:SF1">
    <property type="entry name" value="TRANS-ACONITATE 2-METHYLTRANSFERASE"/>
    <property type="match status" value="1"/>
</dbReference>
<gene>
    <name evidence="4" type="ORF">BOX37_25645</name>
</gene>
<evidence type="ECO:0000313" key="5">
    <source>
        <dbReference type="Proteomes" id="UP000183810"/>
    </source>
</evidence>
<dbReference type="InterPro" id="IPR041698">
    <property type="entry name" value="Methyltransf_25"/>
</dbReference>
<dbReference type="SUPFAM" id="SSF53335">
    <property type="entry name" value="S-adenosyl-L-methionine-dependent methyltransferases"/>
    <property type="match status" value="1"/>
</dbReference>
<dbReference type="GO" id="GO:0032259">
    <property type="term" value="P:methylation"/>
    <property type="evidence" value="ECO:0007669"/>
    <property type="project" value="UniProtKB-KW"/>
</dbReference>
<dbReference type="Proteomes" id="UP000183810">
    <property type="component" value="Chromosome"/>
</dbReference>
<dbReference type="AlphaFoldDB" id="A0A1J0VXU6"/>
<evidence type="ECO:0000256" key="2">
    <source>
        <dbReference type="ARBA" id="ARBA00022679"/>
    </source>
</evidence>
<sequence>MPDNTVRAAYTAVNQLYIDLFGSPTDLDPAHTAFALRHLTEGPVLDLGCGPGRFTKVLTDAGTTTTGIDLVPEFITHARTTYPTLDFELGSLRTLNTPPESVAGILAWFSLIHIPPPELPAVLTEFHRVLRPGGHLVLGFFDTEDEVEEFPHKVIPAYRWPVDELAYLLSIAGFTELERFQHPASADTRRHAALALLRSQEVRRTDLERLSRPGTPQCRR</sequence>
<proteinExistence type="predicted"/>
<keyword evidence="1 4" id="KW-0489">Methyltransferase</keyword>
<dbReference type="Pfam" id="PF13649">
    <property type="entry name" value="Methyltransf_25"/>
    <property type="match status" value="1"/>
</dbReference>
<reference evidence="4" key="1">
    <citation type="submission" date="2016-11" db="EMBL/GenBank/DDBJ databases">
        <authorList>
            <person name="Jaros S."/>
            <person name="Januszkiewicz K."/>
            <person name="Wedrychowicz H."/>
        </authorList>
    </citation>
    <scope>NUCLEOTIDE SEQUENCE [LARGE SCALE GENOMIC DNA]</scope>
    <source>
        <strain evidence="4">Y48</strain>
    </source>
</reference>
<dbReference type="InterPro" id="IPR029063">
    <property type="entry name" value="SAM-dependent_MTases_sf"/>
</dbReference>
<name>A0A1J0VXU6_9NOCA</name>
<dbReference type="EMBL" id="CP018082">
    <property type="protein sequence ID" value="APE36751.1"/>
    <property type="molecule type" value="Genomic_DNA"/>
</dbReference>
<evidence type="ECO:0000256" key="1">
    <source>
        <dbReference type="ARBA" id="ARBA00022603"/>
    </source>
</evidence>
<organism evidence="4 5">
    <name type="scientific">Nocardia mangyaensis</name>
    <dbReference type="NCBI Taxonomy" id="2213200"/>
    <lineage>
        <taxon>Bacteria</taxon>
        <taxon>Bacillati</taxon>
        <taxon>Actinomycetota</taxon>
        <taxon>Actinomycetes</taxon>
        <taxon>Mycobacteriales</taxon>
        <taxon>Nocardiaceae</taxon>
        <taxon>Nocardia</taxon>
    </lineage>
</organism>
<evidence type="ECO:0000313" key="4">
    <source>
        <dbReference type="EMBL" id="APE36751.1"/>
    </source>
</evidence>
<keyword evidence="2 4" id="KW-0808">Transferase</keyword>
<evidence type="ECO:0000259" key="3">
    <source>
        <dbReference type="Pfam" id="PF13649"/>
    </source>
</evidence>